<protein>
    <submittedName>
        <fullName evidence="1">Uncharacterized protein</fullName>
    </submittedName>
</protein>
<dbReference type="Proteomes" id="UP000004994">
    <property type="component" value="Chromosome 1"/>
</dbReference>
<sequence length="99" mass="11308">MILTNAIGFCNKFTGYFSGSRAVPSVYSKHFTEYFVESNGEILLIFLISIRKVDKVEVMNLQMDGTNCCISVNASELDCRSNCIYFNEFATWKFYELGI</sequence>
<accession>A0A3Q7ERK3</accession>
<keyword evidence="2" id="KW-1185">Reference proteome</keyword>
<dbReference type="InParanoid" id="A0A3Q7ERK3"/>
<organism evidence="1">
    <name type="scientific">Solanum lycopersicum</name>
    <name type="common">Tomato</name>
    <name type="synonym">Lycopersicon esculentum</name>
    <dbReference type="NCBI Taxonomy" id="4081"/>
    <lineage>
        <taxon>Eukaryota</taxon>
        <taxon>Viridiplantae</taxon>
        <taxon>Streptophyta</taxon>
        <taxon>Embryophyta</taxon>
        <taxon>Tracheophyta</taxon>
        <taxon>Spermatophyta</taxon>
        <taxon>Magnoliopsida</taxon>
        <taxon>eudicotyledons</taxon>
        <taxon>Gunneridae</taxon>
        <taxon>Pentapetalae</taxon>
        <taxon>asterids</taxon>
        <taxon>lamiids</taxon>
        <taxon>Solanales</taxon>
        <taxon>Solanaceae</taxon>
        <taxon>Solanoideae</taxon>
        <taxon>Solaneae</taxon>
        <taxon>Solanum</taxon>
        <taxon>Solanum subgen. Lycopersicon</taxon>
    </lineage>
</organism>
<evidence type="ECO:0000313" key="1">
    <source>
        <dbReference type="EnsemblPlants" id="Solyc01g106105.1.1"/>
    </source>
</evidence>
<dbReference type="EnsemblPlants" id="Solyc01g106105.1.1">
    <property type="protein sequence ID" value="Solyc01g106105.1.1"/>
    <property type="gene ID" value="Solyc01g106105.1"/>
</dbReference>
<dbReference type="AlphaFoldDB" id="A0A3Q7ERK3"/>
<reference evidence="1" key="1">
    <citation type="journal article" date="2012" name="Nature">
        <title>The tomato genome sequence provides insights into fleshy fruit evolution.</title>
        <authorList>
            <consortium name="Tomato Genome Consortium"/>
        </authorList>
    </citation>
    <scope>NUCLEOTIDE SEQUENCE [LARGE SCALE GENOMIC DNA]</scope>
    <source>
        <strain evidence="1">cv. Heinz 1706</strain>
    </source>
</reference>
<name>A0A3Q7ERK3_SOLLC</name>
<evidence type="ECO:0000313" key="2">
    <source>
        <dbReference type="Proteomes" id="UP000004994"/>
    </source>
</evidence>
<reference evidence="1" key="2">
    <citation type="submission" date="2019-01" db="UniProtKB">
        <authorList>
            <consortium name="EnsemblPlants"/>
        </authorList>
    </citation>
    <scope>IDENTIFICATION</scope>
    <source>
        <strain evidence="1">cv. Heinz 1706</strain>
    </source>
</reference>
<dbReference type="Gramene" id="Solyc01g106105.1.1">
    <property type="protein sequence ID" value="Solyc01g106105.1.1"/>
    <property type="gene ID" value="Solyc01g106105.1"/>
</dbReference>
<proteinExistence type="predicted"/>